<keyword evidence="9" id="KW-1185">Reference proteome</keyword>
<organism evidence="8 9">
    <name type="scientific">Kineosporia babensis</name>
    <dbReference type="NCBI Taxonomy" id="499548"/>
    <lineage>
        <taxon>Bacteria</taxon>
        <taxon>Bacillati</taxon>
        <taxon>Actinomycetota</taxon>
        <taxon>Actinomycetes</taxon>
        <taxon>Kineosporiales</taxon>
        <taxon>Kineosporiaceae</taxon>
        <taxon>Kineosporia</taxon>
    </lineage>
</organism>
<name>A0A9X1STU2_9ACTN</name>
<comment type="subcellular location">
    <subcellularLocation>
        <location evidence="1">Membrane</location>
        <topology evidence="1">Multi-pass membrane protein</topology>
    </subcellularLocation>
</comment>
<feature type="region of interest" description="Disordered" evidence="5">
    <location>
        <begin position="155"/>
        <end position="187"/>
    </location>
</feature>
<evidence type="ECO:0000256" key="1">
    <source>
        <dbReference type="ARBA" id="ARBA00004141"/>
    </source>
</evidence>
<dbReference type="GO" id="GO:0005886">
    <property type="term" value="C:plasma membrane"/>
    <property type="evidence" value="ECO:0007669"/>
    <property type="project" value="TreeGrafter"/>
</dbReference>
<dbReference type="PANTHER" id="PTHR33507:SF3">
    <property type="entry name" value="INNER MEMBRANE PROTEIN YBBJ"/>
    <property type="match status" value="1"/>
</dbReference>
<keyword evidence="3 6" id="KW-1133">Transmembrane helix</keyword>
<dbReference type="SUPFAM" id="SSF141322">
    <property type="entry name" value="NfeD domain-like"/>
    <property type="match status" value="1"/>
</dbReference>
<dbReference type="PANTHER" id="PTHR33507">
    <property type="entry name" value="INNER MEMBRANE PROTEIN YBBJ"/>
    <property type="match status" value="1"/>
</dbReference>
<dbReference type="InterPro" id="IPR052165">
    <property type="entry name" value="Membrane_assoc_protease"/>
</dbReference>
<sequence>MDDWGDKAWLLWLGAAVVLGLIEITTLDFFFLMLAGGALAAAGADALGAGLPIQVLAFAIASAVLIGAVRPPLKAWMLSGKDTVTGTAALVGADALVLDPVSEHSGLVKLAGETWTARILPGGVRLELDSTVHVVRIEGATAIVAATSEIPQIPELAEIPELADESETPRHPERPAGELPEGPEGRL</sequence>
<keyword evidence="4 6" id="KW-0472">Membrane</keyword>
<gene>
    <name evidence="8" type="ORF">LR394_15255</name>
</gene>
<evidence type="ECO:0000313" key="9">
    <source>
        <dbReference type="Proteomes" id="UP001138997"/>
    </source>
</evidence>
<accession>A0A9X1STU2</accession>
<evidence type="ECO:0000256" key="2">
    <source>
        <dbReference type="ARBA" id="ARBA00022692"/>
    </source>
</evidence>
<dbReference type="EMBL" id="JAJOMB010000007">
    <property type="protein sequence ID" value="MCD5312264.1"/>
    <property type="molecule type" value="Genomic_DNA"/>
</dbReference>
<feature type="transmembrane region" description="Helical" evidence="6">
    <location>
        <begin position="50"/>
        <end position="69"/>
    </location>
</feature>
<dbReference type="Gene3D" id="2.40.50.140">
    <property type="entry name" value="Nucleic acid-binding proteins"/>
    <property type="match status" value="1"/>
</dbReference>
<reference evidence="8" key="1">
    <citation type="submission" date="2021-11" db="EMBL/GenBank/DDBJ databases">
        <title>Streptomyces corallinus and Kineosporia corallina sp. nov., two new coral-derived marine actinobacteria.</title>
        <authorList>
            <person name="Buangrab K."/>
            <person name="Sutthacheep M."/>
            <person name="Yeemin T."/>
            <person name="Harunari E."/>
            <person name="Igarashi Y."/>
            <person name="Sripreechasak P."/>
            <person name="Kanchanasin P."/>
            <person name="Tanasupawat S."/>
            <person name="Phongsopitanun W."/>
        </authorList>
    </citation>
    <scope>NUCLEOTIDE SEQUENCE</scope>
    <source>
        <strain evidence="8">JCM 31032</strain>
    </source>
</reference>
<comment type="caution">
    <text evidence="8">The sequence shown here is derived from an EMBL/GenBank/DDBJ whole genome shotgun (WGS) entry which is preliminary data.</text>
</comment>
<evidence type="ECO:0000256" key="4">
    <source>
        <dbReference type="ARBA" id="ARBA00023136"/>
    </source>
</evidence>
<proteinExistence type="predicted"/>
<evidence type="ECO:0000256" key="3">
    <source>
        <dbReference type="ARBA" id="ARBA00022989"/>
    </source>
</evidence>
<protein>
    <submittedName>
        <fullName evidence="8">NfeD family protein</fullName>
    </submittedName>
</protein>
<evidence type="ECO:0000259" key="7">
    <source>
        <dbReference type="Pfam" id="PF01957"/>
    </source>
</evidence>
<dbReference type="Pfam" id="PF01957">
    <property type="entry name" value="NfeD"/>
    <property type="match status" value="1"/>
</dbReference>
<evidence type="ECO:0000256" key="6">
    <source>
        <dbReference type="SAM" id="Phobius"/>
    </source>
</evidence>
<dbReference type="Proteomes" id="UP001138997">
    <property type="component" value="Unassembled WGS sequence"/>
</dbReference>
<feature type="compositionally biased region" description="Basic and acidic residues" evidence="5">
    <location>
        <begin position="167"/>
        <end position="176"/>
    </location>
</feature>
<keyword evidence="2 6" id="KW-0812">Transmembrane</keyword>
<dbReference type="InterPro" id="IPR002810">
    <property type="entry name" value="NfeD-like_C"/>
</dbReference>
<feature type="domain" description="NfeD-like C-terminal" evidence="7">
    <location>
        <begin position="88"/>
        <end position="144"/>
    </location>
</feature>
<evidence type="ECO:0000313" key="8">
    <source>
        <dbReference type="EMBL" id="MCD5312264.1"/>
    </source>
</evidence>
<dbReference type="InterPro" id="IPR012340">
    <property type="entry name" value="NA-bd_OB-fold"/>
</dbReference>
<dbReference type="RefSeq" id="WP_231442286.1">
    <property type="nucleotide sequence ID" value="NZ_JAJOMB010000007.1"/>
</dbReference>
<dbReference type="AlphaFoldDB" id="A0A9X1STU2"/>
<evidence type="ECO:0000256" key="5">
    <source>
        <dbReference type="SAM" id="MobiDB-lite"/>
    </source>
</evidence>